<organism evidence="3 4">
    <name type="scientific">Flavobacterium succinicans</name>
    <dbReference type="NCBI Taxonomy" id="29536"/>
    <lineage>
        <taxon>Bacteria</taxon>
        <taxon>Pseudomonadati</taxon>
        <taxon>Bacteroidota</taxon>
        <taxon>Flavobacteriia</taxon>
        <taxon>Flavobacteriales</taxon>
        <taxon>Flavobacteriaceae</taxon>
        <taxon>Flavobacterium</taxon>
    </lineage>
</organism>
<name>A0A199XT59_9FLAO</name>
<dbReference type="InterPro" id="IPR013830">
    <property type="entry name" value="SGNH_hydro"/>
</dbReference>
<dbReference type="InterPro" id="IPR036779">
    <property type="entry name" value="LysM_dom_sf"/>
</dbReference>
<dbReference type="Proteomes" id="UP000093807">
    <property type="component" value="Unassembled WGS sequence"/>
</dbReference>
<dbReference type="InterPro" id="IPR018392">
    <property type="entry name" value="LysM"/>
</dbReference>
<dbReference type="EMBL" id="JMTM01000017">
    <property type="protein sequence ID" value="OAZ04607.1"/>
    <property type="molecule type" value="Genomic_DNA"/>
</dbReference>
<protein>
    <submittedName>
        <fullName evidence="3">Membrane-bound lytic murein transglycosylase D</fullName>
    </submittedName>
</protein>
<dbReference type="SUPFAM" id="SSF52266">
    <property type="entry name" value="SGNH hydrolase"/>
    <property type="match status" value="1"/>
</dbReference>
<feature type="domain" description="LysM" evidence="2">
    <location>
        <begin position="200"/>
        <end position="243"/>
    </location>
</feature>
<dbReference type="Gene3D" id="3.40.50.1110">
    <property type="entry name" value="SGNH hydrolase"/>
    <property type="match status" value="2"/>
</dbReference>
<evidence type="ECO:0000256" key="1">
    <source>
        <dbReference type="SAM" id="SignalP"/>
    </source>
</evidence>
<comment type="caution">
    <text evidence="3">The sequence shown here is derived from an EMBL/GenBank/DDBJ whole genome shotgun (WGS) entry which is preliminary data.</text>
</comment>
<evidence type="ECO:0000313" key="3">
    <source>
        <dbReference type="EMBL" id="OAZ04607.1"/>
    </source>
</evidence>
<dbReference type="CDD" id="cd00118">
    <property type="entry name" value="LysM"/>
    <property type="match status" value="1"/>
</dbReference>
<dbReference type="Gene3D" id="3.10.350.10">
    <property type="entry name" value="LysM domain"/>
    <property type="match status" value="1"/>
</dbReference>
<dbReference type="GO" id="GO:0016788">
    <property type="term" value="F:hydrolase activity, acting on ester bonds"/>
    <property type="evidence" value="ECO:0007669"/>
    <property type="project" value="UniProtKB-ARBA"/>
</dbReference>
<reference evidence="3 4" key="1">
    <citation type="submission" date="2016-06" db="EMBL/GenBank/DDBJ databases">
        <title>Draft genome sequence of Flavobacterium succinicans strain DD5b.</title>
        <authorList>
            <person name="Poehlein A."/>
            <person name="Daniel R."/>
            <person name="Simeonova D.D."/>
        </authorList>
    </citation>
    <scope>NUCLEOTIDE SEQUENCE [LARGE SCALE GENOMIC DNA]</scope>
    <source>
        <strain evidence="3 4">DD5b</strain>
    </source>
</reference>
<keyword evidence="4" id="KW-1185">Reference proteome</keyword>
<feature type="chain" id="PRO_5008286902" evidence="1">
    <location>
        <begin position="19"/>
        <end position="468"/>
    </location>
</feature>
<sequence>MKTKITFIFLFVCFKMFSQNTFLPVLMSISSVNEMVDPEFYPRGIQNTERLTTFFTKLKVLQSTQKGKLNIVHIGDSHIQGDIMTAVCRNKLQKNFGNAGRGLVFPYTLAHTNGSPDVRFSSNVKWTNYRNILPLNGSPVGISGISLTSKSKSLRLTLQVKNKDYFFNTLKIITPNNESLFERAGEVEKMVTIKTVPKKVVHTIKKGETLSTIADHYNVSTAKLKKENKLTSTKITAGKTLKIPTNQTSEKSVVNTKYHSETFEEDMNYHFFESEKPLDRFVLLPNKEASLYALNGVVLENNNPGIIYHNIGVNGAKYSDYNKYPLFFDQLKALEPDLIIVSLGTNESYGKIAPLDYLRQVQEFLLKVRTQNPEADVLIITPPPSFLPHHRLNTFVDEYAKSLVSYASLGHYAVWDLFQTLGGMHGVSKIYGKGLMNPDRVHYTTNGYQLQGNMLSNVLLNAFKEFNK</sequence>
<dbReference type="PATRIC" id="fig|29536.5.peg.477"/>
<evidence type="ECO:0000313" key="4">
    <source>
        <dbReference type="Proteomes" id="UP000093807"/>
    </source>
</evidence>
<dbReference type="OrthoDB" id="9764375at2"/>
<dbReference type="Pfam" id="PF13472">
    <property type="entry name" value="Lipase_GDSL_2"/>
    <property type="match status" value="1"/>
</dbReference>
<keyword evidence="1" id="KW-0732">Signal</keyword>
<evidence type="ECO:0000259" key="2">
    <source>
        <dbReference type="PROSITE" id="PS51782"/>
    </source>
</evidence>
<dbReference type="Pfam" id="PF01476">
    <property type="entry name" value="LysM"/>
    <property type="match status" value="1"/>
</dbReference>
<feature type="signal peptide" evidence="1">
    <location>
        <begin position="1"/>
        <end position="18"/>
    </location>
</feature>
<accession>A0A199XT59</accession>
<gene>
    <name evidence="3" type="ORF">FLB_04490</name>
</gene>
<proteinExistence type="predicted"/>
<dbReference type="PROSITE" id="PS51782">
    <property type="entry name" value="LYSM"/>
    <property type="match status" value="1"/>
</dbReference>
<dbReference type="SMART" id="SM00257">
    <property type="entry name" value="LysM"/>
    <property type="match status" value="1"/>
</dbReference>
<dbReference type="AlphaFoldDB" id="A0A199XT59"/>
<dbReference type="SUPFAM" id="SSF54106">
    <property type="entry name" value="LysM domain"/>
    <property type="match status" value="1"/>
</dbReference>
<dbReference type="InterPro" id="IPR036514">
    <property type="entry name" value="SGNH_hydro_sf"/>
</dbReference>
<dbReference type="RefSeq" id="WP_064714340.1">
    <property type="nucleotide sequence ID" value="NZ_JMTM01000017.1"/>
</dbReference>